<dbReference type="AlphaFoldDB" id="A0A1H3SU03"/>
<sequence length="296" mass="31229">MRYAETLRSRVTVLVPTVALVLVAIVVAGLLVRQAAQVRNFAEQGVLAASEASRFITAQQDSRTVAVRAGRSGAEFNQAIDGAIGKLEGFARDAPNARLAVEQVTAVQLLRATDGMFRTDVLAAAGSVPARESREYASQIGIYHANLDAAGGKLSAYGTELYTELISSESWSRVTAVEYALVTGGTPPIADADWRAAARDVGDRLSALYTQQSTYATQLAVDSGRRTLTGALAAGAAILILATLAFCLATRLTGRIRGPVLRPPATPLSLRAARSSTVAPPDTRTVQAVLEGLRHR</sequence>
<accession>A0A1H3SU03</accession>
<dbReference type="OrthoDB" id="3636253at2"/>
<organism evidence="3 4">
    <name type="scientific">Amycolatopsis xylanica</name>
    <dbReference type="NCBI Taxonomy" id="589385"/>
    <lineage>
        <taxon>Bacteria</taxon>
        <taxon>Bacillati</taxon>
        <taxon>Actinomycetota</taxon>
        <taxon>Actinomycetes</taxon>
        <taxon>Pseudonocardiales</taxon>
        <taxon>Pseudonocardiaceae</taxon>
        <taxon>Amycolatopsis</taxon>
    </lineage>
</organism>
<dbReference type="EMBL" id="FNON01000015">
    <property type="protein sequence ID" value="SDZ41452.1"/>
    <property type="molecule type" value="Genomic_DNA"/>
</dbReference>
<keyword evidence="4" id="KW-1185">Reference proteome</keyword>
<evidence type="ECO:0000256" key="1">
    <source>
        <dbReference type="SAM" id="Phobius"/>
    </source>
</evidence>
<reference evidence="3 4" key="1">
    <citation type="submission" date="2016-10" db="EMBL/GenBank/DDBJ databases">
        <authorList>
            <person name="de Groot N.N."/>
        </authorList>
    </citation>
    <scope>NUCLEOTIDE SEQUENCE [LARGE SCALE GENOMIC DNA]</scope>
    <source>
        <strain evidence="3 4">CPCC 202699</strain>
    </source>
</reference>
<evidence type="ECO:0000313" key="4">
    <source>
        <dbReference type="Proteomes" id="UP000199515"/>
    </source>
</evidence>
<keyword evidence="1" id="KW-1133">Transmembrane helix</keyword>
<keyword evidence="1" id="KW-0812">Transmembrane</keyword>
<feature type="transmembrane region" description="Helical" evidence="1">
    <location>
        <begin position="12"/>
        <end position="32"/>
    </location>
</feature>
<protein>
    <recommendedName>
        <fullName evidence="2">Nitrate/nitrite sensing protein domain-containing protein</fullName>
    </recommendedName>
</protein>
<proteinExistence type="predicted"/>
<feature type="domain" description="Nitrate/nitrite sensing protein" evidence="2">
    <location>
        <begin position="69"/>
        <end position="211"/>
    </location>
</feature>
<dbReference type="InterPro" id="IPR013587">
    <property type="entry name" value="Nitrate/nitrite_sensing"/>
</dbReference>
<evidence type="ECO:0000313" key="3">
    <source>
        <dbReference type="EMBL" id="SDZ41452.1"/>
    </source>
</evidence>
<dbReference type="RefSeq" id="WP_091299808.1">
    <property type="nucleotide sequence ID" value="NZ_FNON01000015.1"/>
</dbReference>
<dbReference type="STRING" id="589385.SAMN05421504_115134"/>
<dbReference type="Pfam" id="PF08376">
    <property type="entry name" value="NIT"/>
    <property type="match status" value="1"/>
</dbReference>
<name>A0A1H3SU03_9PSEU</name>
<keyword evidence="1" id="KW-0472">Membrane</keyword>
<gene>
    <name evidence="3" type="ORF">SAMN05421504_115134</name>
</gene>
<evidence type="ECO:0000259" key="2">
    <source>
        <dbReference type="Pfam" id="PF08376"/>
    </source>
</evidence>
<dbReference type="Proteomes" id="UP000199515">
    <property type="component" value="Unassembled WGS sequence"/>
</dbReference>
<feature type="transmembrane region" description="Helical" evidence="1">
    <location>
        <begin position="228"/>
        <end position="249"/>
    </location>
</feature>